<dbReference type="RefSeq" id="WP_003833973.1">
    <property type="nucleotide sequence ID" value="NZ_CP128186.1"/>
</dbReference>
<evidence type="ECO:0000313" key="1">
    <source>
        <dbReference type="EMBL" id="MDB1162042.1"/>
    </source>
</evidence>
<evidence type="ECO:0000313" key="2">
    <source>
        <dbReference type="Proteomes" id="UP001211105"/>
    </source>
</evidence>
<sequence>MTKRQFSNTEVEYLRALPAVESVTPNRITYSRDFQISCMRRYLDGERPSSIFTSAGLSPAIVGRKRVERNIARWKADSDIMAAAKIGGSSGSLSSETRERLVSVQLGQIRSLMCQVLELKDRIDALERQLKKIQV</sequence>
<protein>
    <submittedName>
        <fullName evidence="1">Transposase</fullName>
    </submittedName>
</protein>
<dbReference type="Proteomes" id="UP001211105">
    <property type="component" value="Unassembled WGS sequence"/>
</dbReference>
<dbReference type="InterPro" id="IPR046929">
    <property type="entry name" value="HTH_Tnp"/>
</dbReference>
<dbReference type="GeneID" id="45583400"/>
<comment type="caution">
    <text evidence="1">The sequence shown here is derived from an EMBL/GenBank/DDBJ whole genome shotgun (WGS) entry which is preliminary data.</text>
</comment>
<organism evidence="1 2">
    <name type="scientific">Bifidobacterium catenulatum</name>
    <dbReference type="NCBI Taxonomy" id="1686"/>
    <lineage>
        <taxon>Bacteria</taxon>
        <taxon>Bacillati</taxon>
        <taxon>Actinomycetota</taxon>
        <taxon>Actinomycetes</taxon>
        <taxon>Bifidobacteriales</taxon>
        <taxon>Bifidobacteriaceae</taxon>
        <taxon>Bifidobacterium</taxon>
    </lineage>
</organism>
<reference evidence="1" key="1">
    <citation type="submission" date="2023-01" db="EMBL/GenBank/DDBJ databases">
        <title>Human gut microbiome strain richness.</title>
        <authorList>
            <person name="Chen-Liaw A."/>
        </authorList>
    </citation>
    <scope>NUCLEOTIDE SEQUENCE</scope>
    <source>
        <strain evidence="1">BSD2780120875st1_E5_BSD2780120875b_170604</strain>
    </source>
</reference>
<accession>A0AAW6A054</accession>
<dbReference type="AlphaFoldDB" id="A0AAW6A054"/>
<name>A0AAW6A054_9BIFI</name>
<dbReference type="EMBL" id="JAQKGX010000003">
    <property type="protein sequence ID" value="MDB1162042.1"/>
    <property type="molecule type" value="Genomic_DNA"/>
</dbReference>
<proteinExistence type="predicted"/>
<dbReference type="Pfam" id="PF20310">
    <property type="entry name" value="HTH_Tnp_2"/>
    <property type="match status" value="1"/>
</dbReference>
<gene>
    <name evidence="1" type="ORF">PL707_07140</name>
</gene>